<dbReference type="Proteomes" id="UP001054837">
    <property type="component" value="Unassembled WGS sequence"/>
</dbReference>
<comment type="caution">
    <text evidence="3">The sequence shown here is derived from an EMBL/GenBank/DDBJ whole genome shotgun (WGS) entry which is preliminary data.</text>
</comment>
<evidence type="ECO:0000313" key="4">
    <source>
        <dbReference type="Proteomes" id="UP001054837"/>
    </source>
</evidence>
<feature type="transmembrane region" description="Helical" evidence="1">
    <location>
        <begin position="96"/>
        <end position="113"/>
    </location>
</feature>
<organism evidence="3 4">
    <name type="scientific">Caerostris darwini</name>
    <dbReference type="NCBI Taxonomy" id="1538125"/>
    <lineage>
        <taxon>Eukaryota</taxon>
        <taxon>Metazoa</taxon>
        <taxon>Ecdysozoa</taxon>
        <taxon>Arthropoda</taxon>
        <taxon>Chelicerata</taxon>
        <taxon>Arachnida</taxon>
        <taxon>Araneae</taxon>
        <taxon>Araneomorphae</taxon>
        <taxon>Entelegynae</taxon>
        <taxon>Araneoidea</taxon>
        <taxon>Araneidae</taxon>
        <taxon>Caerostris</taxon>
    </lineage>
</organism>
<keyword evidence="1" id="KW-0812">Transmembrane</keyword>
<keyword evidence="2" id="KW-0732">Signal</keyword>
<dbReference type="AlphaFoldDB" id="A0AAV4PC53"/>
<dbReference type="EMBL" id="BPLQ01002483">
    <property type="protein sequence ID" value="GIX93281.1"/>
    <property type="molecule type" value="Genomic_DNA"/>
</dbReference>
<keyword evidence="1" id="KW-1133">Transmembrane helix</keyword>
<sequence length="115" mass="12833">MNRFLFVFLIIVCCLTVFPVLGHDDGSHSGESLDHFSSNESESSGRKKHISIFTVDFSHISTPFIISLWIAIACLAKIGKCSPLCLTQPTQNTLKIVTFAFYSILTLHLYSVHEV</sequence>
<keyword evidence="1" id="KW-0472">Membrane</keyword>
<proteinExistence type="predicted"/>
<protein>
    <submittedName>
        <fullName evidence="3">Uncharacterized protein</fullName>
    </submittedName>
</protein>
<name>A0AAV4PC53_9ARAC</name>
<feature type="chain" id="PRO_5043450310" evidence="2">
    <location>
        <begin position="23"/>
        <end position="115"/>
    </location>
</feature>
<evidence type="ECO:0000256" key="2">
    <source>
        <dbReference type="SAM" id="SignalP"/>
    </source>
</evidence>
<accession>A0AAV4PC53</accession>
<reference evidence="3 4" key="1">
    <citation type="submission" date="2021-06" db="EMBL/GenBank/DDBJ databases">
        <title>Caerostris darwini draft genome.</title>
        <authorList>
            <person name="Kono N."/>
            <person name="Arakawa K."/>
        </authorList>
    </citation>
    <scope>NUCLEOTIDE SEQUENCE [LARGE SCALE GENOMIC DNA]</scope>
</reference>
<gene>
    <name evidence="3" type="ORF">CDAR_191801</name>
</gene>
<evidence type="ECO:0000256" key="1">
    <source>
        <dbReference type="SAM" id="Phobius"/>
    </source>
</evidence>
<feature type="transmembrane region" description="Helical" evidence="1">
    <location>
        <begin position="57"/>
        <end position="76"/>
    </location>
</feature>
<evidence type="ECO:0000313" key="3">
    <source>
        <dbReference type="EMBL" id="GIX93281.1"/>
    </source>
</evidence>
<feature type="signal peptide" evidence="2">
    <location>
        <begin position="1"/>
        <end position="22"/>
    </location>
</feature>
<keyword evidence="4" id="KW-1185">Reference proteome</keyword>